<feature type="domain" description="GIR1-like zinc ribbon" evidence="1">
    <location>
        <begin position="125"/>
        <end position="159"/>
    </location>
</feature>
<proteinExistence type="predicted"/>
<evidence type="ECO:0000313" key="3">
    <source>
        <dbReference type="Proteomes" id="UP001154282"/>
    </source>
</evidence>
<dbReference type="AlphaFoldDB" id="A0AAV0ILT0"/>
<dbReference type="InterPro" id="IPR056440">
    <property type="entry name" value="Zn-ribbon_GIR1"/>
</dbReference>
<accession>A0AAV0ILT0</accession>
<gene>
    <name evidence="2" type="ORF">LITE_LOCUS9896</name>
</gene>
<keyword evidence="3" id="KW-1185">Reference proteome</keyword>
<evidence type="ECO:0000259" key="1">
    <source>
        <dbReference type="Pfam" id="PF24747"/>
    </source>
</evidence>
<dbReference type="EMBL" id="CAMGYJ010000004">
    <property type="protein sequence ID" value="CAI0398426.1"/>
    <property type="molecule type" value="Genomic_DNA"/>
</dbReference>
<sequence length="173" mass="19144">ITPNQISQLHSSNLTQINFPSAYYIYPHSTAQTSNTKQYTPSPPPAILSDHTPLFFPRPGWMGRRRRSNRGASCQQLDLRLNLSPLPNDDDEESAAAAESMCSSWESSCVSEEEGTTTAPAAARMMVVGCPRCLMYVMLSEVEPKCPKCKSSVLLHDFLNRRQQNPAAAGIRN</sequence>
<reference evidence="2" key="1">
    <citation type="submission" date="2022-08" db="EMBL/GenBank/DDBJ databases">
        <authorList>
            <person name="Gutierrez-Valencia J."/>
        </authorList>
    </citation>
    <scope>NUCLEOTIDE SEQUENCE</scope>
</reference>
<protein>
    <recommendedName>
        <fullName evidence="1">GIR1-like zinc ribbon domain-containing protein</fullName>
    </recommendedName>
</protein>
<dbReference type="Proteomes" id="UP001154282">
    <property type="component" value="Unassembled WGS sequence"/>
</dbReference>
<dbReference type="PANTHER" id="PTHR33177">
    <property type="entry name" value="PUTATIVE-RELATED"/>
    <property type="match status" value="1"/>
</dbReference>
<comment type="caution">
    <text evidence="2">The sequence shown here is derived from an EMBL/GenBank/DDBJ whole genome shotgun (WGS) entry which is preliminary data.</text>
</comment>
<name>A0AAV0ILT0_9ROSI</name>
<feature type="non-terminal residue" evidence="2">
    <location>
        <position position="1"/>
    </location>
</feature>
<evidence type="ECO:0000313" key="2">
    <source>
        <dbReference type="EMBL" id="CAI0398426.1"/>
    </source>
</evidence>
<dbReference type="PANTHER" id="PTHR33177:SF74">
    <property type="entry name" value="PROTEIN GL2-INTERACTING REPRESSOR 1"/>
    <property type="match status" value="1"/>
</dbReference>
<dbReference type="Pfam" id="PF24747">
    <property type="entry name" value="Zn-ribbon_GIR1"/>
    <property type="match status" value="1"/>
</dbReference>
<dbReference type="InterPro" id="IPR055281">
    <property type="entry name" value="GIR1-2/SIED1"/>
</dbReference>
<organism evidence="2 3">
    <name type="scientific">Linum tenue</name>
    <dbReference type="NCBI Taxonomy" id="586396"/>
    <lineage>
        <taxon>Eukaryota</taxon>
        <taxon>Viridiplantae</taxon>
        <taxon>Streptophyta</taxon>
        <taxon>Embryophyta</taxon>
        <taxon>Tracheophyta</taxon>
        <taxon>Spermatophyta</taxon>
        <taxon>Magnoliopsida</taxon>
        <taxon>eudicotyledons</taxon>
        <taxon>Gunneridae</taxon>
        <taxon>Pentapetalae</taxon>
        <taxon>rosids</taxon>
        <taxon>fabids</taxon>
        <taxon>Malpighiales</taxon>
        <taxon>Linaceae</taxon>
        <taxon>Linum</taxon>
    </lineage>
</organism>